<accession>A0A244CM22</accession>
<dbReference type="Proteomes" id="UP000194841">
    <property type="component" value="Unassembled WGS sequence"/>
</dbReference>
<evidence type="ECO:0008006" key="3">
    <source>
        <dbReference type="Google" id="ProtNLM"/>
    </source>
</evidence>
<evidence type="ECO:0000313" key="1">
    <source>
        <dbReference type="EMBL" id="OUL56681.1"/>
    </source>
</evidence>
<organism evidence="1 2">
    <name type="scientific">Pseudoalteromonas ulvae</name>
    <dbReference type="NCBI Taxonomy" id="107327"/>
    <lineage>
        <taxon>Bacteria</taxon>
        <taxon>Pseudomonadati</taxon>
        <taxon>Pseudomonadota</taxon>
        <taxon>Gammaproteobacteria</taxon>
        <taxon>Alteromonadales</taxon>
        <taxon>Pseudoalteromonadaceae</taxon>
        <taxon>Pseudoalteromonas</taxon>
    </lineage>
</organism>
<keyword evidence="2" id="KW-1185">Reference proteome</keyword>
<dbReference type="EMBL" id="MWPV01000005">
    <property type="protein sequence ID" value="OUL56681.1"/>
    <property type="molecule type" value="Genomic_DNA"/>
</dbReference>
<evidence type="ECO:0000313" key="2">
    <source>
        <dbReference type="Proteomes" id="UP000194841"/>
    </source>
</evidence>
<dbReference type="OrthoDB" id="6238772at2"/>
<dbReference type="RefSeq" id="WP_086744936.1">
    <property type="nucleotide sequence ID" value="NZ_MWPV01000005.1"/>
</dbReference>
<name>A0A244CM22_PSEDV</name>
<reference evidence="1 2" key="1">
    <citation type="submission" date="2017-02" db="EMBL/GenBank/DDBJ databases">
        <title>Pseudoalteromonas ulvae TC14 Genome.</title>
        <authorList>
            <person name="Molmeret M."/>
        </authorList>
    </citation>
    <scope>NUCLEOTIDE SEQUENCE [LARGE SCALE GENOMIC DNA]</scope>
    <source>
        <strain evidence="1">TC14</strain>
    </source>
</reference>
<dbReference type="AlphaFoldDB" id="A0A244CM22"/>
<comment type="caution">
    <text evidence="1">The sequence shown here is derived from an EMBL/GenBank/DDBJ whole genome shotgun (WGS) entry which is preliminary data.</text>
</comment>
<protein>
    <recommendedName>
        <fullName evidence="3">Orphan protein</fullName>
    </recommendedName>
</protein>
<gene>
    <name evidence="1" type="ORF">B1199_15005</name>
</gene>
<sequence>MKDLLNVQDFLYSDQDVGDWEGDEEQVAENLNELIHAAWQQIPEDTSCELIEEIITGIWDVLRGDTAILEADFEELIDWVNQYVLSSLDEKM</sequence>
<proteinExistence type="predicted"/>